<keyword evidence="3" id="KW-0378">Hydrolase</keyword>
<reference evidence="4" key="1">
    <citation type="submission" date="2019-08" db="EMBL/GenBank/DDBJ databases">
        <title>Limnoglobus roseus gen. nov., sp. nov., a novel freshwater planctomycete with a giant genome from the family Gemmataceae.</title>
        <authorList>
            <person name="Kulichevskaya I.S."/>
            <person name="Naumoff D.G."/>
            <person name="Miroshnikov K."/>
            <person name="Ivanova A."/>
            <person name="Philippov D.A."/>
            <person name="Hakobyan A."/>
            <person name="Rijpstra I.C."/>
            <person name="Sinninghe Damste J.S."/>
            <person name="Liesack W."/>
            <person name="Dedysh S.N."/>
        </authorList>
    </citation>
    <scope>NUCLEOTIDE SEQUENCE [LARGE SCALE GENOMIC DNA]</scope>
    <source>
        <strain evidence="4">PX52</strain>
    </source>
</reference>
<evidence type="ECO:0000313" key="4">
    <source>
        <dbReference type="Proteomes" id="UP000324974"/>
    </source>
</evidence>
<dbReference type="Pfam" id="PF00072">
    <property type="entry name" value="Response_reg"/>
    <property type="match status" value="1"/>
</dbReference>
<dbReference type="CDD" id="cd17569">
    <property type="entry name" value="REC_HupR-like"/>
    <property type="match status" value="1"/>
</dbReference>
<evidence type="ECO:0000313" key="3">
    <source>
        <dbReference type="EMBL" id="QEL16835.1"/>
    </source>
</evidence>
<proteinExistence type="predicted"/>
<name>A0A5C1AE31_9BACT</name>
<dbReference type="PANTHER" id="PTHR45228">
    <property type="entry name" value="CYCLIC DI-GMP PHOSPHODIESTERASE TM_0186-RELATED"/>
    <property type="match status" value="1"/>
</dbReference>
<gene>
    <name evidence="3" type="ORF">PX52LOC_03808</name>
</gene>
<dbReference type="SUPFAM" id="SSF52172">
    <property type="entry name" value="CheY-like"/>
    <property type="match status" value="1"/>
</dbReference>
<organism evidence="3 4">
    <name type="scientific">Limnoglobus roseus</name>
    <dbReference type="NCBI Taxonomy" id="2598579"/>
    <lineage>
        <taxon>Bacteria</taxon>
        <taxon>Pseudomonadati</taxon>
        <taxon>Planctomycetota</taxon>
        <taxon>Planctomycetia</taxon>
        <taxon>Gemmatales</taxon>
        <taxon>Gemmataceae</taxon>
        <taxon>Limnoglobus</taxon>
    </lineage>
</organism>
<protein>
    <submittedName>
        <fullName evidence="3">Response regulator receiver modulated metal-depenent phosphohydrolase</fullName>
    </submittedName>
</protein>
<dbReference type="Pfam" id="PF13487">
    <property type="entry name" value="HD_5"/>
    <property type="match status" value="1"/>
</dbReference>
<dbReference type="Proteomes" id="UP000324974">
    <property type="component" value="Chromosome"/>
</dbReference>
<feature type="modified residue" description="4-aspartylphosphate" evidence="1">
    <location>
        <position position="53"/>
    </location>
</feature>
<keyword evidence="1" id="KW-0597">Phosphoprotein</keyword>
<dbReference type="InterPro" id="IPR001789">
    <property type="entry name" value="Sig_transdc_resp-reg_receiver"/>
</dbReference>
<dbReference type="GO" id="GO:0000160">
    <property type="term" value="P:phosphorelay signal transduction system"/>
    <property type="evidence" value="ECO:0007669"/>
    <property type="project" value="InterPro"/>
</dbReference>
<dbReference type="Gene3D" id="3.40.50.2300">
    <property type="match status" value="1"/>
</dbReference>
<dbReference type="PANTHER" id="PTHR45228:SF8">
    <property type="entry name" value="TWO-COMPONENT RESPONSE REGULATOR-RELATED"/>
    <property type="match status" value="1"/>
</dbReference>
<dbReference type="InterPro" id="IPR011006">
    <property type="entry name" value="CheY-like_superfamily"/>
</dbReference>
<evidence type="ECO:0000256" key="1">
    <source>
        <dbReference type="PROSITE-ProRule" id="PRU00169"/>
    </source>
</evidence>
<feature type="domain" description="Response regulatory" evidence="2">
    <location>
        <begin position="4"/>
        <end position="119"/>
    </location>
</feature>
<dbReference type="KEGG" id="lrs:PX52LOC_03808"/>
<evidence type="ECO:0000259" key="2">
    <source>
        <dbReference type="PROSITE" id="PS50110"/>
    </source>
</evidence>
<dbReference type="RefSeq" id="WP_168219088.1">
    <property type="nucleotide sequence ID" value="NZ_CP042425.1"/>
</dbReference>
<dbReference type="InterPro" id="IPR052020">
    <property type="entry name" value="Cyclic_di-GMP/3'3'-cGAMP_PDE"/>
</dbReference>
<dbReference type="EMBL" id="CP042425">
    <property type="protein sequence ID" value="QEL16835.1"/>
    <property type="molecule type" value="Genomic_DNA"/>
</dbReference>
<dbReference type="Gene3D" id="1.10.3210.10">
    <property type="entry name" value="Hypothetical protein af1432"/>
    <property type="match status" value="1"/>
</dbReference>
<keyword evidence="4" id="KW-1185">Reference proteome</keyword>
<dbReference type="SMART" id="SM00448">
    <property type="entry name" value="REC"/>
    <property type="match status" value="1"/>
</dbReference>
<dbReference type="PROSITE" id="PS50110">
    <property type="entry name" value="RESPONSE_REGULATORY"/>
    <property type="match status" value="1"/>
</dbReference>
<accession>A0A5C1AE31</accession>
<dbReference type="GO" id="GO:0016787">
    <property type="term" value="F:hydrolase activity"/>
    <property type="evidence" value="ECO:0007669"/>
    <property type="project" value="UniProtKB-KW"/>
</dbReference>
<sequence length="383" mass="41930">MSEKILFVDDEPNVLAGYERQLRKRFAVHTAPGGEQALGMLAADGPFAVIVSDMRMPGMNGVQFLSEVRVRQPESVRMLLTGNADVESAIDAVNRGGLFRFLSKPCDAMTLARSLTDALTQYRLVTAERELLDRTLKGSVQVLGEVLALVNPAAFGRALRVQKLALEIAAVLNTPIGWEVEVAAILAQLGYVAVPERVLTLADRGKDLTSDEQLQLNAAPTIAVELIGRIPRLERVIQVIAHIGTRYDIATVNGKFDSLPLGSRLLRVSRDFDILLTRGIPKAQVVEHLRMDAGRYDPALLDALDQLVRNATRPQSRVLPVAALEVGMVLDEDLFSTSGTFLLRHGNAITLPLKYRLEQFANAGHIPPTLRVSVPIDLTELIQ</sequence>
<dbReference type="AlphaFoldDB" id="A0A5C1AE31"/>